<gene>
    <name evidence="2" type="ORF">BDP27DRAFT_1320738</name>
</gene>
<accession>A0A9P5UAS3</accession>
<feature type="region of interest" description="Disordered" evidence="1">
    <location>
        <begin position="186"/>
        <end position="212"/>
    </location>
</feature>
<evidence type="ECO:0000313" key="3">
    <source>
        <dbReference type="Proteomes" id="UP000772434"/>
    </source>
</evidence>
<evidence type="ECO:0000313" key="2">
    <source>
        <dbReference type="EMBL" id="KAF9072332.1"/>
    </source>
</evidence>
<dbReference type="AlphaFoldDB" id="A0A9P5UAS3"/>
<organism evidence="2 3">
    <name type="scientific">Rhodocollybia butyracea</name>
    <dbReference type="NCBI Taxonomy" id="206335"/>
    <lineage>
        <taxon>Eukaryota</taxon>
        <taxon>Fungi</taxon>
        <taxon>Dikarya</taxon>
        <taxon>Basidiomycota</taxon>
        <taxon>Agaricomycotina</taxon>
        <taxon>Agaricomycetes</taxon>
        <taxon>Agaricomycetidae</taxon>
        <taxon>Agaricales</taxon>
        <taxon>Marasmiineae</taxon>
        <taxon>Omphalotaceae</taxon>
        <taxon>Rhodocollybia</taxon>
    </lineage>
</organism>
<protein>
    <submittedName>
        <fullName evidence="2">Uncharacterized protein</fullName>
    </submittedName>
</protein>
<proteinExistence type="predicted"/>
<evidence type="ECO:0000256" key="1">
    <source>
        <dbReference type="SAM" id="MobiDB-lite"/>
    </source>
</evidence>
<comment type="caution">
    <text evidence="2">The sequence shown here is derived from an EMBL/GenBank/DDBJ whole genome shotgun (WGS) entry which is preliminary data.</text>
</comment>
<keyword evidence="3" id="KW-1185">Reference proteome</keyword>
<dbReference type="Proteomes" id="UP000772434">
    <property type="component" value="Unassembled WGS sequence"/>
</dbReference>
<feature type="region of interest" description="Disordered" evidence="1">
    <location>
        <begin position="134"/>
        <end position="171"/>
    </location>
</feature>
<sequence length="361" mass="39436">MPSHQPVDVDYVTDLVHRQGGELLRVRGELEESQKMRDILINASRSMGKQLNNLYKTSIQWHLRLESMTQEFAALKTGSEAFLAELDAARTGFDTDLRSVALGLVHPSENVSDEISSVSDFSVSSLGTANVEKDDNYEKVVPPSLGLNLNPAERSTESKNIPATQEAGVTATPMRVASVREELENYAAREDRSDSSLTENSEAPKECGANAITSGTIPVSNGTHEVFSTATQFSLNSTGASSSLNPIINETYEHFSIADMNPVCTKLPKSKAVKTMCQTVIGNPAQIPTHILKHPEALFVLPNSWHHTLVTVSREANDLCTALKKSQSQLARPFTCSEQCYWLSLLSGAVSRRGQSEDNSR</sequence>
<dbReference type="OrthoDB" id="3007083at2759"/>
<reference evidence="2" key="1">
    <citation type="submission" date="2020-11" db="EMBL/GenBank/DDBJ databases">
        <authorList>
            <consortium name="DOE Joint Genome Institute"/>
            <person name="Ahrendt S."/>
            <person name="Riley R."/>
            <person name="Andreopoulos W."/>
            <person name="Labutti K."/>
            <person name="Pangilinan J."/>
            <person name="Ruiz-Duenas F.J."/>
            <person name="Barrasa J.M."/>
            <person name="Sanchez-Garcia M."/>
            <person name="Camarero S."/>
            <person name="Miyauchi S."/>
            <person name="Serrano A."/>
            <person name="Linde D."/>
            <person name="Babiker R."/>
            <person name="Drula E."/>
            <person name="Ayuso-Fernandez I."/>
            <person name="Pacheco R."/>
            <person name="Padilla G."/>
            <person name="Ferreira P."/>
            <person name="Barriuso J."/>
            <person name="Kellner H."/>
            <person name="Castanera R."/>
            <person name="Alfaro M."/>
            <person name="Ramirez L."/>
            <person name="Pisabarro A.G."/>
            <person name="Kuo A."/>
            <person name="Tritt A."/>
            <person name="Lipzen A."/>
            <person name="He G."/>
            <person name="Yan M."/>
            <person name="Ng V."/>
            <person name="Cullen D."/>
            <person name="Martin F."/>
            <person name="Rosso M.-N."/>
            <person name="Henrissat B."/>
            <person name="Hibbett D."/>
            <person name="Martinez A.T."/>
            <person name="Grigoriev I.V."/>
        </authorList>
    </citation>
    <scope>NUCLEOTIDE SEQUENCE</scope>
    <source>
        <strain evidence="2">AH 40177</strain>
    </source>
</reference>
<dbReference type="EMBL" id="JADNRY010000025">
    <property type="protein sequence ID" value="KAF9072332.1"/>
    <property type="molecule type" value="Genomic_DNA"/>
</dbReference>
<name>A0A9P5UAS3_9AGAR</name>